<feature type="domain" description="TonB-dependent receptor plug" evidence="12">
    <location>
        <begin position="72"/>
        <end position="172"/>
    </location>
</feature>
<dbReference type="SUPFAM" id="SSF56935">
    <property type="entry name" value="Porins"/>
    <property type="match status" value="1"/>
</dbReference>
<keyword evidence="7" id="KW-0406">Ion transport</keyword>
<evidence type="ECO:0000256" key="8">
    <source>
        <dbReference type="ARBA" id="ARBA00023077"/>
    </source>
</evidence>
<dbReference type="AlphaFoldDB" id="A0A0C1V362"/>
<evidence type="ECO:0000256" key="10">
    <source>
        <dbReference type="ARBA" id="ARBA00023237"/>
    </source>
</evidence>
<evidence type="ECO:0000313" key="16">
    <source>
        <dbReference type="Proteomes" id="UP000315925"/>
    </source>
</evidence>
<dbReference type="EMBL" id="JQNX01000007">
    <property type="protein sequence ID" value="KIE58135.1"/>
    <property type="molecule type" value="Genomic_DNA"/>
</dbReference>
<keyword evidence="3" id="KW-1134">Transmembrane beta strand</keyword>
<dbReference type="PANTHER" id="PTHR32552">
    <property type="entry name" value="FERRICHROME IRON RECEPTOR-RELATED"/>
    <property type="match status" value="1"/>
</dbReference>
<reference evidence="13 15" key="1">
    <citation type="submission" date="2014-08" db="EMBL/GenBank/DDBJ databases">
        <title>Methylacidiphilum kamchatkense strain Kam1 draft genome sequence.</title>
        <authorList>
            <person name="Birkeland N.-K."/>
            <person name="Erikstad H.A."/>
        </authorList>
    </citation>
    <scope>NUCLEOTIDE SEQUENCE [LARGE SCALE GENOMIC DNA]</scope>
    <source>
        <strain evidence="13 15">Kam1</strain>
    </source>
</reference>
<name>A0A0C1V362_9BACT</name>
<evidence type="ECO:0000256" key="3">
    <source>
        <dbReference type="ARBA" id="ARBA00022452"/>
    </source>
</evidence>
<feature type="chain" id="PRO_5044541302" evidence="11">
    <location>
        <begin position="21"/>
        <end position="829"/>
    </location>
</feature>
<keyword evidence="15" id="KW-1185">Reference proteome</keyword>
<evidence type="ECO:0000256" key="9">
    <source>
        <dbReference type="ARBA" id="ARBA00023136"/>
    </source>
</evidence>
<keyword evidence="4" id="KW-0410">Iron transport</keyword>
<protein>
    <submittedName>
        <fullName evidence="13">Membrane protein</fullName>
    </submittedName>
    <submittedName>
        <fullName evidence="14">Outer membrane receptor protein involved in Fe transport</fullName>
    </submittedName>
</protein>
<keyword evidence="11" id="KW-0732">Signal</keyword>
<dbReference type="Gene3D" id="2.40.170.20">
    <property type="entry name" value="TonB-dependent receptor, beta-barrel domain"/>
    <property type="match status" value="1"/>
</dbReference>
<evidence type="ECO:0000256" key="2">
    <source>
        <dbReference type="ARBA" id="ARBA00022448"/>
    </source>
</evidence>
<dbReference type="RefSeq" id="WP_039721986.1">
    <property type="nucleotide sequence ID" value="NZ_CP037899.1"/>
</dbReference>
<dbReference type="KEGG" id="mkc:kam1_278"/>
<dbReference type="Gene3D" id="2.170.130.10">
    <property type="entry name" value="TonB-dependent receptor, plug domain"/>
    <property type="match status" value="1"/>
</dbReference>
<gene>
    <name evidence="13" type="ORF">A946_09610</name>
    <name evidence="14" type="ORF">kam1_278</name>
</gene>
<keyword evidence="8" id="KW-0798">TonB box</keyword>
<keyword evidence="9" id="KW-0472">Membrane</keyword>
<organism evidence="14 16">
    <name type="scientific">Methylacidiphilum kamchatkense Kam1</name>
    <dbReference type="NCBI Taxonomy" id="1202785"/>
    <lineage>
        <taxon>Bacteria</taxon>
        <taxon>Pseudomonadati</taxon>
        <taxon>Verrucomicrobiota</taxon>
        <taxon>Methylacidiphilae</taxon>
        <taxon>Methylacidiphilales</taxon>
        <taxon>Methylacidiphilaceae</taxon>
        <taxon>Methylacidiphilum (ex Ratnadevi et al. 2023)</taxon>
    </lineage>
</organism>
<reference evidence="14" key="2">
    <citation type="journal article" date="2019" name="BMC Genomics">
        <title>Complete genome sequence analysis of the thermoacidophilic verrucomicrobial methanotroph 'Candidatus Methylacidiphilum kamchatkense' strain Kam1 and comparison with its closest relatives.</title>
        <authorList>
            <person name="Kruse T."/>
            <person name="Ratnadevi C.M."/>
            <person name="Erikstad H.A."/>
            <person name="Birkeland N.K."/>
        </authorList>
    </citation>
    <scope>NUCLEOTIDE SEQUENCE</scope>
    <source>
        <strain evidence="14">Kam1</strain>
    </source>
</reference>
<dbReference type="Proteomes" id="UP000031594">
    <property type="component" value="Unassembled WGS sequence"/>
</dbReference>
<sequence>MRFFLTPPFIFLCISYFSFSISLIQAQQASALSETVATLPEVTVVASPEQPSSSSLPNASTTTSVYGPDLSLIDIPRDVLVVSKEQLKTVMLQSVNDLVAFSPSVNPTQATGNVVSEPVVRGLPATAFRNGMLVGFSSGGNWGPLLNVNADDSMDLVTGPVSLVYGPQEFAGGYLNEVTKQPFFDRLHADAYYTIGMYGSNFWNLDVGGPIKKDKLAYRLDYFGQEGYGPFNYYNGSYLNRQCGYLALSWKPMESVRIDWNGEIDWNSFLPYAGINRPTQSLIDSGLYQSGSWIGYYTPPVTPSAPFGQFHPGRGTPPPGFGYAIDWGPLVPISSRTNLFDTPLDFSKQLYAVSQAITTVQLTEDFSLINNSLFEFYQANASQPVPDPTWVVMPYGYNVEDRLELLFMEEHSAKECWHNVDVGLAFRFLTDLEYSGSWHPVSNQANLIQPLTQAQAPAIVPYALAISPAYNNPFLTDIPIPGYPGEFFNVDNFASTQCNFYEISPFLQDIIHVGEKFNLFLGGRLDAYFVNAQPPSGTPPELLYPFTAYEATSMSALLPQLTISPTYRPFPWMNCYATYYFGQTTAQSIFGSFAPEFTSTYYHQTQSLYEVGTKFNLLHDTFFLGLSAYAQTGFIPAFVLPGGTTPTVSATVEGIQLQGNYQPTRRFWVSFGFNYMQGYENWTNTNGVGPTTFTPYSATVAALYGLPVSTIVSLAPGIYPFIGFPKEYGNLMVSYKFDWGLGISLWAITQGGQFLSYDYSVRAPAWYTLNASIFYTFSNWEARIWFYNFTDHHYWIAGAPGFTPARTANLEYAAFQMPFWVQAMIRYSF</sequence>
<evidence type="ECO:0000256" key="5">
    <source>
        <dbReference type="ARBA" id="ARBA00022692"/>
    </source>
</evidence>
<keyword evidence="5" id="KW-0812">Transmembrane</keyword>
<evidence type="ECO:0000313" key="13">
    <source>
        <dbReference type="EMBL" id="KIE58135.1"/>
    </source>
</evidence>
<keyword evidence="2" id="KW-0813">Transport</keyword>
<proteinExistence type="predicted"/>
<dbReference type="GO" id="GO:0009279">
    <property type="term" value="C:cell outer membrane"/>
    <property type="evidence" value="ECO:0007669"/>
    <property type="project" value="UniProtKB-SubCell"/>
</dbReference>
<keyword evidence="14" id="KW-0675">Receptor</keyword>
<evidence type="ECO:0000256" key="7">
    <source>
        <dbReference type="ARBA" id="ARBA00023065"/>
    </source>
</evidence>
<evidence type="ECO:0000259" key="12">
    <source>
        <dbReference type="Pfam" id="PF07715"/>
    </source>
</evidence>
<dbReference type="Proteomes" id="UP000315925">
    <property type="component" value="Chromosome"/>
</dbReference>
<dbReference type="GO" id="GO:0006826">
    <property type="term" value="P:iron ion transport"/>
    <property type="evidence" value="ECO:0007669"/>
    <property type="project" value="UniProtKB-KW"/>
</dbReference>
<feature type="signal peptide" evidence="11">
    <location>
        <begin position="1"/>
        <end position="20"/>
    </location>
</feature>
<dbReference type="InterPro" id="IPR039426">
    <property type="entry name" value="TonB-dep_rcpt-like"/>
</dbReference>
<reference evidence="16" key="3">
    <citation type="submission" date="2019-03" db="EMBL/GenBank/DDBJ databases">
        <title>Complete genome of Methylacidiphilum kamchatkense Kam1.</title>
        <authorList>
            <person name="Kruse T."/>
            <person name="Murarilal Ratnadevi C."/>
            <person name="Erikstad H.-A."/>
            <person name="Birkeland N.-K."/>
        </authorList>
    </citation>
    <scope>NUCLEOTIDE SEQUENCE [LARGE SCALE GENOMIC DNA]</scope>
    <source>
        <strain evidence="16">kam1</strain>
    </source>
</reference>
<evidence type="ECO:0000256" key="11">
    <source>
        <dbReference type="SAM" id="SignalP"/>
    </source>
</evidence>
<dbReference type="InterPro" id="IPR036942">
    <property type="entry name" value="Beta-barrel_TonB_sf"/>
</dbReference>
<keyword evidence="6" id="KW-0408">Iron</keyword>
<dbReference type="PANTHER" id="PTHR32552:SF81">
    <property type="entry name" value="TONB-DEPENDENT OUTER MEMBRANE RECEPTOR"/>
    <property type="match status" value="1"/>
</dbReference>
<dbReference type="InterPro" id="IPR012910">
    <property type="entry name" value="Plug_dom"/>
</dbReference>
<dbReference type="Pfam" id="PF07715">
    <property type="entry name" value="Plug"/>
    <property type="match status" value="1"/>
</dbReference>
<evidence type="ECO:0000313" key="14">
    <source>
        <dbReference type="EMBL" id="QDQ41533.1"/>
    </source>
</evidence>
<dbReference type="OrthoDB" id="174594at2"/>
<keyword evidence="10" id="KW-0998">Cell outer membrane</keyword>
<evidence type="ECO:0000256" key="1">
    <source>
        <dbReference type="ARBA" id="ARBA00004571"/>
    </source>
</evidence>
<evidence type="ECO:0000256" key="6">
    <source>
        <dbReference type="ARBA" id="ARBA00023004"/>
    </source>
</evidence>
<accession>A0A0C1V362</accession>
<dbReference type="EMBL" id="CP037899">
    <property type="protein sequence ID" value="QDQ41533.1"/>
    <property type="molecule type" value="Genomic_DNA"/>
</dbReference>
<comment type="subcellular location">
    <subcellularLocation>
        <location evidence="1">Cell outer membrane</location>
        <topology evidence="1">Multi-pass membrane protein</topology>
    </subcellularLocation>
</comment>
<dbReference type="InterPro" id="IPR037066">
    <property type="entry name" value="Plug_dom_sf"/>
</dbReference>
<evidence type="ECO:0000313" key="15">
    <source>
        <dbReference type="Proteomes" id="UP000031594"/>
    </source>
</evidence>
<evidence type="ECO:0000256" key="4">
    <source>
        <dbReference type="ARBA" id="ARBA00022496"/>
    </source>
</evidence>
<dbReference type="STRING" id="1202785.A946_09610"/>